<dbReference type="GO" id="GO:0008270">
    <property type="term" value="F:zinc ion binding"/>
    <property type="evidence" value="ECO:0007669"/>
    <property type="project" value="InterPro"/>
</dbReference>
<comment type="caution">
    <text evidence="7">The sequence shown here is derived from an EMBL/GenBank/DDBJ whole genome shotgun (WGS) entry which is preliminary data.</text>
</comment>
<evidence type="ECO:0000313" key="7">
    <source>
        <dbReference type="EMBL" id="GID09838.1"/>
    </source>
</evidence>
<dbReference type="Pfam" id="PF08240">
    <property type="entry name" value="ADH_N"/>
    <property type="match status" value="1"/>
</dbReference>
<feature type="domain" description="Enoyl reductase (ER)" evidence="6">
    <location>
        <begin position="9"/>
        <end position="331"/>
    </location>
</feature>
<dbReference type="InterPro" id="IPR050129">
    <property type="entry name" value="Zn_alcohol_dh"/>
</dbReference>
<sequence>MRGVYLPGGRVVDLRTVDVPEPGYGQVLLRVGASTICGSDLRAIYREHLGTGPEAYQGVVAGHEPCGQVTAVGEGCRRTAVGDRAVVYHISGCGRCDDCRAGYRISCTGAGRRAYGWQRDGGHAEYLLADEDDLVPLPDTLSYLDGACVACGFGTAYEALRRAGVSGADRVLVTGLGPVGLAVGMLARALGAAEVVGVDPVASRRELAGELAAVTDARPTPTGEYEVSVECSGVGAAQAGALAHTRRWGRCVFVGEGGTLGPVDVSAALIHRSITVYGSWVTSIVRMSELLDNLARWDLHPARVVTDTYGLAEAELAYRVADEGRRGKVALVPER</sequence>
<protein>
    <submittedName>
        <fullName evidence="7">Oxidoreductase</fullName>
    </submittedName>
</protein>
<accession>A0A8J3J5P4</accession>
<organism evidence="7 8">
    <name type="scientific">Actinocatenispora rupis</name>
    <dbReference type="NCBI Taxonomy" id="519421"/>
    <lineage>
        <taxon>Bacteria</taxon>
        <taxon>Bacillati</taxon>
        <taxon>Actinomycetota</taxon>
        <taxon>Actinomycetes</taxon>
        <taxon>Micromonosporales</taxon>
        <taxon>Micromonosporaceae</taxon>
        <taxon>Actinocatenispora</taxon>
    </lineage>
</organism>
<dbReference type="GO" id="GO:0016491">
    <property type="term" value="F:oxidoreductase activity"/>
    <property type="evidence" value="ECO:0007669"/>
    <property type="project" value="UniProtKB-KW"/>
</dbReference>
<name>A0A8J3J5P4_9ACTN</name>
<dbReference type="PANTHER" id="PTHR43401:SF5">
    <property type="entry name" value="ALCOHOL DEHYDROGENASE-RELATED"/>
    <property type="match status" value="1"/>
</dbReference>
<keyword evidence="3 5" id="KW-0862">Zinc</keyword>
<dbReference type="PANTHER" id="PTHR43401">
    <property type="entry name" value="L-THREONINE 3-DEHYDROGENASE"/>
    <property type="match status" value="1"/>
</dbReference>
<dbReference type="InterPro" id="IPR002328">
    <property type="entry name" value="ADH_Zn_CS"/>
</dbReference>
<dbReference type="Pfam" id="PF00107">
    <property type="entry name" value="ADH_zinc_N"/>
    <property type="match status" value="1"/>
</dbReference>
<proteinExistence type="inferred from homology"/>
<dbReference type="InterPro" id="IPR020843">
    <property type="entry name" value="ER"/>
</dbReference>
<keyword evidence="8" id="KW-1185">Reference proteome</keyword>
<evidence type="ECO:0000256" key="3">
    <source>
        <dbReference type="ARBA" id="ARBA00022833"/>
    </source>
</evidence>
<dbReference type="SUPFAM" id="SSF51735">
    <property type="entry name" value="NAD(P)-binding Rossmann-fold domains"/>
    <property type="match status" value="1"/>
</dbReference>
<dbReference type="SUPFAM" id="SSF50129">
    <property type="entry name" value="GroES-like"/>
    <property type="match status" value="1"/>
</dbReference>
<dbReference type="Proteomes" id="UP000612808">
    <property type="component" value="Unassembled WGS sequence"/>
</dbReference>
<dbReference type="InterPro" id="IPR013154">
    <property type="entry name" value="ADH-like_N"/>
</dbReference>
<dbReference type="SMART" id="SM00829">
    <property type="entry name" value="PKS_ER"/>
    <property type="match status" value="1"/>
</dbReference>
<dbReference type="PROSITE" id="PS00059">
    <property type="entry name" value="ADH_ZINC"/>
    <property type="match status" value="1"/>
</dbReference>
<keyword evidence="4" id="KW-0560">Oxidoreductase</keyword>
<dbReference type="InterPro" id="IPR036291">
    <property type="entry name" value="NAD(P)-bd_dom_sf"/>
</dbReference>
<comment type="similarity">
    <text evidence="5">Belongs to the zinc-containing alcohol dehydrogenase family.</text>
</comment>
<dbReference type="InterPro" id="IPR013149">
    <property type="entry name" value="ADH-like_C"/>
</dbReference>
<dbReference type="AlphaFoldDB" id="A0A8J3J5P4"/>
<dbReference type="InterPro" id="IPR011032">
    <property type="entry name" value="GroES-like_sf"/>
</dbReference>
<dbReference type="EMBL" id="BOMB01000003">
    <property type="protein sequence ID" value="GID09838.1"/>
    <property type="molecule type" value="Genomic_DNA"/>
</dbReference>
<dbReference type="RefSeq" id="WP_239076372.1">
    <property type="nucleotide sequence ID" value="NZ_BAAAZM010000002.1"/>
</dbReference>
<comment type="cofactor">
    <cofactor evidence="1 5">
        <name>Zn(2+)</name>
        <dbReference type="ChEBI" id="CHEBI:29105"/>
    </cofactor>
</comment>
<keyword evidence="2 5" id="KW-0479">Metal-binding</keyword>
<reference evidence="7" key="1">
    <citation type="submission" date="2021-01" db="EMBL/GenBank/DDBJ databases">
        <title>Whole genome shotgun sequence of Actinocatenispora rupis NBRC 107355.</title>
        <authorList>
            <person name="Komaki H."/>
            <person name="Tamura T."/>
        </authorList>
    </citation>
    <scope>NUCLEOTIDE SEQUENCE</scope>
    <source>
        <strain evidence="7">NBRC 107355</strain>
    </source>
</reference>
<evidence type="ECO:0000256" key="1">
    <source>
        <dbReference type="ARBA" id="ARBA00001947"/>
    </source>
</evidence>
<dbReference type="CDD" id="cd08239">
    <property type="entry name" value="THR_DH_like"/>
    <property type="match status" value="1"/>
</dbReference>
<evidence type="ECO:0000313" key="8">
    <source>
        <dbReference type="Proteomes" id="UP000612808"/>
    </source>
</evidence>
<evidence type="ECO:0000256" key="4">
    <source>
        <dbReference type="ARBA" id="ARBA00023002"/>
    </source>
</evidence>
<gene>
    <name evidence="7" type="ORF">Aru02nite_07270</name>
</gene>
<evidence type="ECO:0000256" key="2">
    <source>
        <dbReference type="ARBA" id="ARBA00022723"/>
    </source>
</evidence>
<dbReference type="Gene3D" id="3.90.180.10">
    <property type="entry name" value="Medium-chain alcohol dehydrogenases, catalytic domain"/>
    <property type="match status" value="1"/>
</dbReference>
<evidence type="ECO:0000259" key="6">
    <source>
        <dbReference type="SMART" id="SM00829"/>
    </source>
</evidence>
<evidence type="ECO:0000256" key="5">
    <source>
        <dbReference type="RuleBase" id="RU361277"/>
    </source>
</evidence>